<sequence>MSRRILPALAAALLVLGACVAHEKAGDRAAASGDWKTAERAYAEALRSDPDKKDLQEKYQQARAAAVVESTRRSQACAASRDWECALAESDYVLQLDPGAAAMAAVRRDAGREVGYLRARRAGDAAAQGDTRTALVLLDQARQATDDPGVGAEVRRRQPGVVAAAVDQAERLRAERQYEQAIDLLGLAAQADPGQRARLDGVRAEYERFKDAEAERYTQEGEARLAQRRFAEAKASFDAALRLRPNGRAQPLARYAAQLTAADAAVQRRDFAAAEKALADALRTGPRDGIAARELERVRVRPYAIRLRSVLVRPTRPDGWPWAGGRGRELERVVARLASFEGPAATSGLALDLARRIPPENQPELVVTVTLPDGRALRTPPRRGVYALLDGSFVVLSNGYDDRRISLHVAQQLGGGARPLDVGLVSFRLGDVVSTTGIAGAGQSVVELRLETDPADAAEGAFAGLAPIPDGGNLSGEWSVPAPRARGFRLLQVDAAGPSGAAAPPDLAVEIEQRGHVVYRSPVAARRASASWSPAAAFLFAAPDETLRVRLVANGAPTLSEPVSGAALERGAVDVRTPAGASVRLRVEPRRAGPGAG</sequence>
<evidence type="ECO:0000256" key="2">
    <source>
        <dbReference type="SAM" id="SignalP"/>
    </source>
</evidence>
<feature type="chain" id="PRO_5045555489" description="Tetratricopeptide repeat protein" evidence="2">
    <location>
        <begin position="24"/>
        <end position="597"/>
    </location>
</feature>
<feature type="signal peptide" evidence="2">
    <location>
        <begin position="1"/>
        <end position="23"/>
    </location>
</feature>
<dbReference type="PROSITE" id="PS50005">
    <property type="entry name" value="TPR"/>
    <property type="match status" value="1"/>
</dbReference>
<dbReference type="Proteomes" id="UP001162891">
    <property type="component" value="Chromosome"/>
</dbReference>
<dbReference type="EMBL" id="AP025591">
    <property type="protein sequence ID" value="BDG05369.1"/>
    <property type="molecule type" value="Genomic_DNA"/>
</dbReference>
<dbReference type="RefSeq" id="WP_248354118.1">
    <property type="nucleotide sequence ID" value="NZ_AP025591.1"/>
</dbReference>
<keyword evidence="1" id="KW-0802">TPR repeat</keyword>
<protein>
    <recommendedName>
        <fullName evidence="5">Tetratricopeptide repeat protein</fullName>
    </recommendedName>
</protein>
<keyword evidence="4" id="KW-1185">Reference proteome</keyword>
<evidence type="ECO:0000256" key="1">
    <source>
        <dbReference type="PROSITE-ProRule" id="PRU00339"/>
    </source>
</evidence>
<evidence type="ECO:0008006" key="5">
    <source>
        <dbReference type="Google" id="ProtNLM"/>
    </source>
</evidence>
<gene>
    <name evidence="3" type="ORF">AMOR_43650</name>
</gene>
<dbReference type="InterPro" id="IPR019734">
    <property type="entry name" value="TPR_rpt"/>
</dbReference>
<feature type="repeat" description="TPR" evidence="1">
    <location>
        <begin position="214"/>
        <end position="247"/>
    </location>
</feature>
<keyword evidence="2" id="KW-0732">Signal</keyword>
<accession>A0ABN6N000</accession>
<evidence type="ECO:0000313" key="3">
    <source>
        <dbReference type="EMBL" id="BDG05369.1"/>
    </source>
</evidence>
<dbReference type="PROSITE" id="PS51257">
    <property type="entry name" value="PROKAR_LIPOPROTEIN"/>
    <property type="match status" value="1"/>
</dbReference>
<dbReference type="InterPro" id="IPR011990">
    <property type="entry name" value="TPR-like_helical_dom_sf"/>
</dbReference>
<evidence type="ECO:0000313" key="4">
    <source>
        <dbReference type="Proteomes" id="UP001162891"/>
    </source>
</evidence>
<dbReference type="SUPFAM" id="SSF48452">
    <property type="entry name" value="TPR-like"/>
    <property type="match status" value="2"/>
</dbReference>
<dbReference type="Gene3D" id="1.25.40.10">
    <property type="entry name" value="Tetratricopeptide repeat domain"/>
    <property type="match status" value="2"/>
</dbReference>
<name>A0ABN6N000_9BACT</name>
<proteinExistence type="predicted"/>
<reference evidence="4" key="1">
    <citation type="journal article" date="2022" name="Int. J. Syst. Evol. Microbiol.">
        <title>Anaeromyxobacter oryzae sp. nov., Anaeromyxobacter diazotrophicus sp. nov. and Anaeromyxobacter paludicola sp. nov., isolated from paddy soils.</title>
        <authorList>
            <person name="Itoh H."/>
            <person name="Xu Z."/>
            <person name="Mise K."/>
            <person name="Masuda Y."/>
            <person name="Ushijima N."/>
            <person name="Hayakawa C."/>
            <person name="Shiratori Y."/>
            <person name="Senoo K."/>
        </authorList>
    </citation>
    <scope>NUCLEOTIDE SEQUENCE [LARGE SCALE GENOMIC DNA]</scope>
    <source>
        <strain evidence="4">Red232</strain>
    </source>
</reference>
<organism evidence="3 4">
    <name type="scientific">Anaeromyxobacter oryzae</name>
    <dbReference type="NCBI Taxonomy" id="2918170"/>
    <lineage>
        <taxon>Bacteria</taxon>
        <taxon>Pseudomonadati</taxon>
        <taxon>Myxococcota</taxon>
        <taxon>Myxococcia</taxon>
        <taxon>Myxococcales</taxon>
        <taxon>Cystobacterineae</taxon>
        <taxon>Anaeromyxobacteraceae</taxon>
        <taxon>Anaeromyxobacter</taxon>
    </lineage>
</organism>